<gene>
    <name evidence="8" type="ORF">DLJ58_26990</name>
</gene>
<evidence type="ECO:0000256" key="3">
    <source>
        <dbReference type="ARBA" id="ARBA00022989"/>
    </source>
</evidence>
<organism evidence="8 9">
    <name type="scientific">Micromonospora arida</name>
    <dbReference type="NCBI Taxonomy" id="2203715"/>
    <lineage>
        <taxon>Bacteria</taxon>
        <taxon>Bacillati</taxon>
        <taxon>Actinomycetota</taxon>
        <taxon>Actinomycetes</taxon>
        <taxon>Micromonosporales</taxon>
        <taxon>Micromonosporaceae</taxon>
        <taxon>Micromonospora</taxon>
    </lineage>
</organism>
<keyword evidence="4 6" id="KW-0472">Membrane</keyword>
<feature type="transmembrane region" description="Helical" evidence="6">
    <location>
        <begin position="152"/>
        <end position="174"/>
    </location>
</feature>
<dbReference type="Pfam" id="PF13515">
    <property type="entry name" value="FUSC_2"/>
    <property type="match status" value="1"/>
</dbReference>
<evidence type="ECO:0000256" key="2">
    <source>
        <dbReference type="ARBA" id="ARBA00022692"/>
    </source>
</evidence>
<evidence type="ECO:0000256" key="5">
    <source>
        <dbReference type="SAM" id="Coils"/>
    </source>
</evidence>
<evidence type="ECO:0000259" key="7">
    <source>
        <dbReference type="Pfam" id="PF13515"/>
    </source>
</evidence>
<evidence type="ECO:0000256" key="6">
    <source>
        <dbReference type="SAM" id="Phobius"/>
    </source>
</evidence>
<reference evidence="8 9" key="1">
    <citation type="submission" date="2018-05" db="EMBL/GenBank/DDBJ databases">
        <title>Micromonospora from Atacama Desert.</title>
        <authorList>
            <person name="Carro L."/>
            <person name="Goodfellow M."/>
            <person name="Klenk H.-P."/>
        </authorList>
    </citation>
    <scope>NUCLEOTIDE SEQUENCE [LARGE SCALE GENOMIC DNA]</scope>
    <source>
        <strain evidence="8 9">LB32</strain>
    </source>
</reference>
<evidence type="ECO:0000256" key="4">
    <source>
        <dbReference type="ARBA" id="ARBA00023136"/>
    </source>
</evidence>
<accession>A0A3N9XE31</accession>
<evidence type="ECO:0000313" key="9">
    <source>
        <dbReference type="Proteomes" id="UP000266889"/>
    </source>
</evidence>
<evidence type="ECO:0000313" key="8">
    <source>
        <dbReference type="EMBL" id="RQX04767.1"/>
    </source>
</evidence>
<evidence type="ECO:0000256" key="1">
    <source>
        <dbReference type="ARBA" id="ARBA00004141"/>
    </source>
</evidence>
<comment type="subcellular location">
    <subcellularLocation>
        <location evidence="1">Membrane</location>
        <topology evidence="1">Multi-pass membrane protein</topology>
    </subcellularLocation>
</comment>
<feature type="transmembrane region" description="Helical" evidence="6">
    <location>
        <begin position="85"/>
        <end position="104"/>
    </location>
</feature>
<name>A0A3N9XE31_9ACTN</name>
<feature type="domain" description="Integral membrane bound transporter" evidence="7">
    <location>
        <begin position="47"/>
        <end position="169"/>
    </location>
</feature>
<keyword evidence="5" id="KW-0175">Coiled coil</keyword>
<keyword evidence="3 6" id="KW-1133">Transmembrane helix</keyword>
<comment type="caution">
    <text evidence="8">The sequence shown here is derived from an EMBL/GenBank/DDBJ whole genome shotgun (WGS) entry which is preliminary data.</text>
</comment>
<dbReference type="AlphaFoldDB" id="A0A3N9XE31"/>
<protein>
    <submittedName>
        <fullName evidence="8">FUSC family protein</fullName>
    </submittedName>
</protein>
<feature type="transmembrane region" description="Helical" evidence="6">
    <location>
        <begin position="33"/>
        <end position="51"/>
    </location>
</feature>
<sequence>MVGVRVRSRRRGARPAASALHEGREAYERLRTYLILAVQAGVAAGLAWFVASDVLHNPQPLFAPAAAVGTIAAAIGNRARRTLELLAGVILGVLVGNGIIRFIGAGPIQTGVVVALAISAAAVFRGTGAVMVQAGSTAVLLGTVSPDRPDLAVPRTANALVGVVVAIVVALLILPLNPVRIVHRAAGPTVDAIAREMTATANALAHRDVRQAEDALQRLRAAEAQRRNTADVVAAACEVAILSPWRRRRLGIMRRYARAAEHLELAYTSSREMVQWAVSALRARETLPAGLSTAIEHFGQAFRLLHRDFLAGREPDRARERALQVITDISEACTEGVGSSGAVVVSQLRVVVSQLLQISGLPQTEANQQAGLNADV</sequence>
<dbReference type="GO" id="GO:0016020">
    <property type="term" value="C:membrane"/>
    <property type="evidence" value="ECO:0007669"/>
    <property type="project" value="UniProtKB-SubCell"/>
</dbReference>
<dbReference type="OrthoDB" id="5198202at2"/>
<keyword evidence="2 6" id="KW-0812">Transmembrane</keyword>
<feature type="coiled-coil region" evidence="5">
    <location>
        <begin position="202"/>
        <end position="232"/>
    </location>
</feature>
<dbReference type="EMBL" id="QGSY01000272">
    <property type="protein sequence ID" value="RQX04767.1"/>
    <property type="molecule type" value="Genomic_DNA"/>
</dbReference>
<proteinExistence type="predicted"/>
<dbReference type="Proteomes" id="UP000266889">
    <property type="component" value="Unassembled WGS sequence"/>
</dbReference>
<dbReference type="InterPro" id="IPR049453">
    <property type="entry name" value="Memb_transporter_dom"/>
</dbReference>
<keyword evidence="9" id="KW-1185">Reference proteome</keyword>